<proteinExistence type="predicted"/>
<reference evidence="2" key="1">
    <citation type="journal article" date="2023" name="Front. Plant Sci.">
        <title>Chromosomal-level genome assembly of Melastoma candidum provides insights into trichome evolution.</title>
        <authorList>
            <person name="Zhong Y."/>
            <person name="Wu W."/>
            <person name="Sun C."/>
            <person name="Zou P."/>
            <person name="Liu Y."/>
            <person name="Dai S."/>
            <person name="Zhou R."/>
        </authorList>
    </citation>
    <scope>NUCLEOTIDE SEQUENCE [LARGE SCALE GENOMIC DNA]</scope>
</reference>
<organism evidence="1 2">
    <name type="scientific">Melastoma candidum</name>
    <dbReference type="NCBI Taxonomy" id="119954"/>
    <lineage>
        <taxon>Eukaryota</taxon>
        <taxon>Viridiplantae</taxon>
        <taxon>Streptophyta</taxon>
        <taxon>Embryophyta</taxon>
        <taxon>Tracheophyta</taxon>
        <taxon>Spermatophyta</taxon>
        <taxon>Magnoliopsida</taxon>
        <taxon>eudicotyledons</taxon>
        <taxon>Gunneridae</taxon>
        <taxon>Pentapetalae</taxon>
        <taxon>rosids</taxon>
        <taxon>malvids</taxon>
        <taxon>Myrtales</taxon>
        <taxon>Melastomataceae</taxon>
        <taxon>Melastomatoideae</taxon>
        <taxon>Melastomateae</taxon>
        <taxon>Melastoma</taxon>
    </lineage>
</organism>
<dbReference type="EMBL" id="CM042886">
    <property type="protein sequence ID" value="KAI4339965.1"/>
    <property type="molecule type" value="Genomic_DNA"/>
</dbReference>
<name>A0ACB9P0D8_9MYRT</name>
<evidence type="ECO:0000313" key="2">
    <source>
        <dbReference type="Proteomes" id="UP001057402"/>
    </source>
</evidence>
<comment type="caution">
    <text evidence="1">The sequence shown here is derived from an EMBL/GenBank/DDBJ whole genome shotgun (WGS) entry which is preliminary data.</text>
</comment>
<dbReference type="Proteomes" id="UP001057402">
    <property type="component" value="Chromosome 7"/>
</dbReference>
<keyword evidence="2" id="KW-1185">Reference proteome</keyword>
<accession>A0ACB9P0D8</accession>
<sequence>MEPLPWEIRQKIAIGAARRLDFLHISEKSIFYRGVKLANILLNRSYTAFLEGLIFFLERVTGHLYLKSDADCFGAVLLELLTRPKARDNTRPSFQVNLVELANLYLNEKNQIEKITDSKA</sequence>
<evidence type="ECO:0000313" key="1">
    <source>
        <dbReference type="EMBL" id="KAI4339965.1"/>
    </source>
</evidence>
<gene>
    <name evidence="1" type="ORF">MLD38_024847</name>
</gene>
<protein>
    <submittedName>
        <fullName evidence="1">Uncharacterized protein</fullName>
    </submittedName>
</protein>